<name>A0AAE0JB17_9PEZI</name>
<dbReference type="Proteomes" id="UP001278500">
    <property type="component" value="Unassembled WGS sequence"/>
</dbReference>
<protein>
    <submittedName>
        <fullName evidence="2">Uncharacterized protein</fullName>
    </submittedName>
</protein>
<sequence>MANSKKTARGKPTAAKQKTAEPIATTKAVAPADPTATTDPDATTEPAAPAKPVVAPVNADGEYEVVDELKTIKAYADDHKGIPSHWDVKAIKAARIKFRKGDGVMLKDQLMPYFPEPSIWASMYEEDWCLISYVMGFKPAKGLRLAKNPFNDMKWREQFMEPPINMLKAVRIPVLKKSFNFDVFPRNEVFAEPLPLDEWWYIEGPKFVWHWDGVKATKSSRVTRSTPTAVKKEKASDEVINTKTGENESSSNVDATKPAASKDVAISTETGESKNTINVDVTKPAASKDVAIKTETGKSKIDVTKPAGLKDIAVTTGTETINIDTTISDPVVKQQADKPLITIPNDVIEIIDSDLEWEPPVNIADEVVTVASMNKPFFDFAAVTKKEMKDYVDAAMDGLPNEDDINAEIEKIGRGMKKLKRKYREMEKKNEDLEEECKELNEKLGAALQRITELEGREAKRQKVADMEQKEIEEEQPEKKRLKEEELEKKRLEEQRLEEERLEEQKLEDAKKLEAKVVGRNPNAFITDEVAQRMERQEKQINVDDGHLIVKHGLYSFFYGDGVVVRWVGKPNNVRNGVWVPARKV</sequence>
<evidence type="ECO:0000256" key="1">
    <source>
        <dbReference type="SAM" id="MobiDB-lite"/>
    </source>
</evidence>
<dbReference type="AlphaFoldDB" id="A0AAE0JB17"/>
<organism evidence="2 3">
    <name type="scientific">Neurospora tetraspora</name>
    <dbReference type="NCBI Taxonomy" id="94610"/>
    <lineage>
        <taxon>Eukaryota</taxon>
        <taxon>Fungi</taxon>
        <taxon>Dikarya</taxon>
        <taxon>Ascomycota</taxon>
        <taxon>Pezizomycotina</taxon>
        <taxon>Sordariomycetes</taxon>
        <taxon>Sordariomycetidae</taxon>
        <taxon>Sordariales</taxon>
        <taxon>Sordariaceae</taxon>
        <taxon>Neurospora</taxon>
    </lineage>
</organism>
<dbReference type="GeneID" id="87866939"/>
<reference evidence="2" key="1">
    <citation type="journal article" date="2023" name="Mol. Phylogenet. Evol.">
        <title>Genome-scale phylogeny and comparative genomics of the fungal order Sordariales.</title>
        <authorList>
            <person name="Hensen N."/>
            <person name="Bonometti L."/>
            <person name="Westerberg I."/>
            <person name="Brannstrom I.O."/>
            <person name="Guillou S."/>
            <person name="Cros-Aarteil S."/>
            <person name="Calhoun S."/>
            <person name="Haridas S."/>
            <person name="Kuo A."/>
            <person name="Mondo S."/>
            <person name="Pangilinan J."/>
            <person name="Riley R."/>
            <person name="LaButti K."/>
            <person name="Andreopoulos B."/>
            <person name="Lipzen A."/>
            <person name="Chen C."/>
            <person name="Yan M."/>
            <person name="Daum C."/>
            <person name="Ng V."/>
            <person name="Clum A."/>
            <person name="Steindorff A."/>
            <person name="Ohm R.A."/>
            <person name="Martin F."/>
            <person name="Silar P."/>
            <person name="Natvig D.O."/>
            <person name="Lalanne C."/>
            <person name="Gautier V."/>
            <person name="Ament-Velasquez S.L."/>
            <person name="Kruys A."/>
            <person name="Hutchinson M.I."/>
            <person name="Powell A.J."/>
            <person name="Barry K."/>
            <person name="Miller A.N."/>
            <person name="Grigoriev I.V."/>
            <person name="Debuchy R."/>
            <person name="Gladieux P."/>
            <person name="Hiltunen Thoren M."/>
            <person name="Johannesson H."/>
        </authorList>
    </citation>
    <scope>NUCLEOTIDE SEQUENCE</scope>
    <source>
        <strain evidence="2">CBS 560.94</strain>
    </source>
</reference>
<feature type="region of interest" description="Disordered" evidence="1">
    <location>
        <begin position="1"/>
        <end position="51"/>
    </location>
</feature>
<comment type="caution">
    <text evidence="2">The sequence shown here is derived from an EMBL/GenBank/DDBJ whole genome shotgun (WGS) entry which is preliminary data.</text>
</comment>
<feature type="compositionally biased region" description="Basic and acidic residues" evidence="1">
    <location>
        <begin position="460"/>
        <end position="470"/>
    </location>
</feature>
<reference evidence="2" key="2">
    <citation type="submission" date="2023-06" db="EMBL/GenBank/DDBJ databases">
        <authorList>
            <consortium name="Lawrence Berkeley National Laboratory"/>
            <person name="Haridas S."/>
            <person name="Hensen N."/>
            <person name="Bonometti L."/>
            <person name="Westerberg I."/>
            <person name="Brannstrom I.O."/>
            <person name="Guillou S."/>
            <person name="Cros-Aarteil S."/>
            <person name="Calhoun S."/>
            <person name="Kuo A."/>
            <person name="Mondo S."/>
            <person name="Pangilinan J."/>
            <person name="Riley R."/>
            <person name="Labutti K."/>
            <person name="Andreopoulos B."/>
            <person name="Lipzen A."/>
            <person name="Chen C."/>
            <person name="Yanf M."/>
            <person name="Daum C."/>
            <person name="Ng V."/>
            <person name="Clum A."/>
            <person name="Steindorff A."/>
            <person name="Ohm R."/>
            <person name="Martin F."/>
            <person name="Silar P."/>
            <person name="Natvig D."/>
            <person name="Lalanne C."/>
            <person name="Gautier V."/>
            <person name="Ament-Velasquez S.L."/>
            <person name="Kruys A."/>
            <person name="Hutchinson M.I."/>
            <person name="Powell A.J."/>
            <person name="Barry K."/>
            <person name="Miller A.N."/>
            <person name="Grigoriev I.V."/>
            <person name="Debuchy R."/>
            <person name="Gladieux P."/>
            <person name="Thoren M.H."/>
            <person name="Johannesson H."/>
        </authorList>
    </citation>
    <scope>NUCLEOTIDE SEQUENCE</scope>
    <source>
        <strain evidence="2">CBS 560.94</strain>
    </source>
</reference>
<feature type="compositionally biased region" description="Low complexity" evidence="1">
    <location>
        <begin position="24"/>
        <end position="51"/>
    </location>
</feature>
<accession>A0AAE0JB17</accession>
<feature type="compositionally biased region" description="Polar residues" evidence="1">
    <location>
        <begin position="239"/>
        <end position="254"/>
    </location>
</feature>
<proteinExistence type="predicted"/>
<evidence type="ECO:0000313" key="2">
    <source>
        <dbReference type="EMBL" id="KAK3340678.1"/>
    </source>
</evidence>
<gene>
    <name evidence="2" type="ORF">B0H65DRAFT_551110</name>
</gene>
<keyword evidence="3" id="KW-1185">Reference proteome</keyword>
<feature type="region of interest" description="Disordered" evidence="1">
    <location>
        <begin position="460"/>
        <end position="481"/>
    </location>
</feature>
<dbReference type="EMBL" id="JAUEPP010000006">
    <property type="protein sequence ID" value="KAK3340678.1"/>
    <property type="molecule type" value="Genomic_DNA"/>
</dbReference>
<dbReference type="RefSeq" id="XP_062679620.1">
    <property type="nucleotide sequence ID" value="XM_062829785.1"/>
</dbReference>
<feature type="region of interest" description="Disordered" evidence="1">
    <location>
        <begin position="222"/>
        <end position="268"/>
    </location>
</feature>
<evidence type="ECO:0000313" key="3">
    <source>
        <dbReference type="Proteomes" id="UP001278500"/>
    </source>
</evidence>